<feature type="region of interest" description="Disordered" evidence="1">
    <location>
        <begin position="292"/>
        <end position="323"/>
    </location>
</feature>
<name>A0ABR2SS95_9ROSI</name>
<organism evidence="2 3">
    <name type="scientific">Hibiscus sabdariffa</name>
    <name type="common">roselle</name>
    <dbReference type="NCBI Taxonomy" id="183260"/>
    <lineage>
        <taxon>Eukaryota</taxon>
        <taxon>Viridiplantae</taxon>
        <taxon>Streptophyta</taxon>
        <taxon>Embryophyta</taxon>
        <taxon>Tracheophyta</taxon>
        <taxon>Spermatophyta</taxon>
        <taxon>Magnoliopsida</taxon>
        <taxon>eudicotyledons</taxon>
        <taxon>Gunneridae</taxon>
        <taxon>Pentapetalae</taxon>
        <taxon>rosids</taxon>
        <taxon>malvids</taxon>
        <taxon>Malvales</taxon>
        <taxon>Malvaceae</taxon>
        <taxon>Malvoideae</taxon>
        <taxon>Hibiscus</taxon>
    </lineage>
</organism>
<dbReference type="EMBL" id="JBBPBN010000012">
    <property type="protein sequence ID" value="KAK9028137.1"/>
    <property type="molecule type" value="Genomic_DNA"/>
</dbReference>
<feature type="region of interest" description="Disordered" evidence="1">
    <location>
        <begin position="1"/>
        <end position="22"/>
    </location>
</feature>
<feature type="region of interest" description="Disordered" evidence="1">
    <location>
        <begin position="161"/>
        <end position="183"/>
    </location>
</feature>
<feature type="compositionally biased region" description="Polar residues" evidence="1">
    <location>
        <begin position="165"/>
        <end position="178"/>
    </location>
</feature>
<feature type="compositionally biased region" description="Polar residues" evidence="1">
    <location>
        <begin position="1"/>
        <end position="12"/>
    </location>
</feature>
<proteinExistence type="predicted"/>
<comment type="caution">
    <text evidence="2">The sequence shown here is derived from an EMBL/GenBank/DDBJ whole genome shotgun (WGS) entry which is preliminary data.</text>
</comment>
<reference evidence="2 3" key="1">
    <citation type="journal article" date="2024" name="G3 (Bethesda)">
        <title>Genome assembly of Hibiscus sabdariffa L. provides insights into metabolisms of medicinal natural products.</title>
        <authorList>
            <person name="Kim T."/>
        </authorList>
    </citation>
    <scope>NUCLEOTIDE SEQUENCE [LARGE SCALE GENOMIC DNA]</scope>
    <source>
        <strain evidence="2">TK-2024</strain>
        <tissue evidence="2">Old leaves</tissue>
    </source>
</reference>
<accession>A0ABR2SS95</accession>
<gene>
    <name evidence="2" type="ORF">V6N11_067949</name>
</gene>
<sequence>MNDNNPTQNLGGNASIVPGSFGGRPPETLSILAELTPMKRHGSPILAENQPVTKKRRCNPDNMMVTEMGEEQRGEGFDINMGDFVEADADANVLMPNPIESMNQEVYVGINMKPSVLVRYSETGGTNRNTSKVANEPRHLKHTGSWFAILQEDHDFELEPANNEAGDNQQRLHTTQDNSRVKPNRGKKTIVISDVGDGCSEGVRGTHLRKENTTDMEMDEGDAGIADIEVNVLTRDGAREVASNAKVTSSETSLIREKHTVVRVGVEKLALTTKETVGWGTLALNRGGTKVQTKAPTALKGSQRQSSKIRKKDDRTQANPTLVSQVSAIVSDLDKVRYAEDTRPSNSHQ</sequence>
<feature type="compositionally biased region" description="Polar residues" evidence="1">
    <location>
        <begin position="292"/>
        <end position="306"/>
    </location>
</feature>
<evidence type="ECO:0000313" key="3">
    <source>
        <dbReference type="Proteomes" id="UP001396334"/>
    </source>
</evidence>
<keyword evidence="3" id="KW-1185">Reference proteome</keyword>
<dbReference type="Proteomes" id="UP001396334">
    <property type="component" value="Unassembled WGS sequence"/>
</dbReference>
<evidence type="ECO:0000313" key="2">
    <source>
        <dbReference type="EMBL" id="KAK9028137.1"/>
    </source>
</evidence>
<evidence type="ECO:0000256" key="1">
    <source>
        <dbReference type="SAM" id="MobiDB-lite"/>
    </source>
</evidence>
<protein>
    <submittedName>
        <fullName evidence="2">Uncharacterized protein</fullName>
    </submittedName>
</protein>